<evidence type="ECO:0000259" key="2">
    <source>
        <dbReference type="PROSITE" id="PS51462"/>
    </source>
</evidence>
<dbReference type="PANTHER" id="PTHR16099:SF5">
    <property type="entry name" value="NUCLEOTIDE TRIPHOSPHATE DIPHOSPHATASE NUDT15"/>
    <property type="match status" value="1"/>
</dbReference>
<dbReference type="GO" id="GO:0005829">
    <property type="term" value="C:cytosol"/>
    <property type="evidence" value="ECO:0007669"/>
    <property type="project" value="TreeGrafter"/>
</dbReference>
<evidence type="ECO:0000313" key="3">
    <source>
        <dbReference type="EMBL" id="TCM67047.1"/>
    </source>
</evidence>
<dbReference type="PROSITE" id="PS51462">
    <property type="entry name" value="NUDIX"/>
    <property type="match status" value="1"/>
</dbReference>
<dbReference type="EMBL" id="SLVJ01000010">
    <property type="protein sequence ID" value="TCM67047.1"/>
    <property type="molecule type" value="Genomic_DNA"/>
</dbReference>
<comment type="caution">
    <text evidence="3">The sequence shown here is derived from an EMBL/GenBank/DDBJ whole genome shotgun (WGS) entry which is preliminary data.</text>
</comment>
<accession>A0A4R1XRS1</accession>
<evidence type="ECO:0000256" key="1">
    <source>
        <dbReference type="ARBA" id="ARBA00022801"/>
    </source>
</evidence>
<dbReference type="SUPFAM" id="SSF55811">
    <property type="entry name" value="Nudix"/>
    <property type="match status" value="1"/>
</dbReference>
<dbReference type="CDD" id="cd04678">
    <property type="entry name" value="NUDIX_MTH2_Nudt15"/>
    <property type="match status" value="1"/>
</dbReference>
<reference evidence="3 4" key="1">
    <citation type="submission" date="2019-03" db="EMBL/GenBank/DDBJ databases">
        <title>Genomic analyses of the natural microbiome of Caenorhabditis elegans.</title>
        <authorList>
            <person name="Samuel B."/>
        </authorList>
    </citation>
    <scope>NUCLEOTIDE SEQUENCE [LARGE SCALE GENOMIC DNA]</scope>
    <source>
        <strain evidence="3 4">JUb89</strain>
    </source>
</reference>
<evidence type="ECO:0000313" key="4">
    <source>
        <dbReference type="Proteomes" id="UP000294963"/>
    </source>
</evidence>
<feature type="domain" description="Nudix hydrolase" evidence="2">
    <location>
        <begin position="6"/>
        <end position="139"/>
    </location>
</feature>
<proteinExistence type="predicted"/>
<protein>
    <submittedName>
        <fullName evidence="3">Mutator protein MutT</fullName>
    </submittedName>
</protein>
<dbReference type="Pfam" id="PF00293">
    <property type="entry name" value="NUDIX"/>
    <property type="match status" value="1"/>
</dbReference>
<dbReference type="GO" id="GO:0035539">
    <property type="term" value="F:8-oxo-7,8-dihydrodeoxyguanosine triphosphate pyrophosphatase activity"/>
    <property type="evidence" value="ECO:0007669"/>
    <property type="project" value="TreeGrafter"/>
</dbReference>
<keyword evidence="1" id="KW-0378">Hydrolase</keyword>
<dbReference type="Gene3D" id="3.90.79.10">
    <property type="entry name" value="Nucleoside Triphosphate Pyrophosphohydrolase"/>
    <property type="match status" value="1"/>
</dbReference>
<dbReference type="InterPro" id="IPR020476">
    <property type="entry name" value="Nudix_hydrolase"/>
</dbReference>
<dbReference type="AlphaFoldDB" id="A0A4R1XRS1"/>
<gene>
    <name evidence="3" type="ORF">EC844_11088</name>
</gene>
<dbReference type="PRINTS" id="PR00502">
    <property type="entry name" value="NUDIXFAMILY"/>
</dbReference>
<dbReference type="GO" id="GO:0006203">
    <property type="term" value="P:dGTP catabolic process"/>
    <property type="evidence" value="ECO:0007669"/>
    <property type="project" value="TreeGrafter"/>
</dbReference>
<organism evidence="3 4">
    <name type="scientific">Acinetobacter calcoaceticus</name>
    <dbReference type="NCBI Taxonomy" id="471"/>
    <lineage>
        <taxon>Bacteria</taxon>
        <taxon>Pseudomonadati</taxon>
        <taxon>Pseudomonadota</taxon>
        <taxon>Gammaproteobacteria</taxon>
        <taxon>Moraxellales</taxon>
        <taxon>Moraxellaceae</taxon>
        <taxon>Acinetobacter</taxon>
        <taxon>Acinetobacter calcoaceticus/baumannii complex</taxon>
    </lineage>
</organism>
<dbReference type="InterPro" id="IPR000086">
    <property type="entry name" value="NUDIX_hydrolase_dom"/>
</dbReference>
<dbReference type="OrthoDB" id="9791228at2"/>
<name>A0A4R1XRS1_ACICA</name>
<dbReference type="PANTHER" id="PTHR16099">
    <property type="entry name" value="8-OXO-DGTP DIPHOSPHATES NUDT15"/>
    <property type="match status" value="1"/>
</dbReference>
<keyword evidence="4" id="KW-1185">Reference proteome</keyword>
<dbReference type="Proteomes" id="UP000294963">
    <property type="component" value="Unassembled WGS sequence"/>
</dbReference>
<sequence length="152" mass="17072">MQSHLSPIIGVGIMLINAQGEVLLGQRIKADETTTWCFPGGKIDQGESFSQAAARELLEETALNIDPQRLNAFCLLNNTSAQRCNSTVGLTVEIQALEGQQIQVTEPHIFSHWKWFAFDQLPAVLFAETGAMLDLWMQKDLAEHWSVYHIKY</sequence>
<dbReference type="InterPro" id="IPR015797">
    <property type="entry name" value="NUDIX_hydrolase-like_dom_sf"/>
</dbReference>